<dbReference type="InterPro" id="IPR001763">
    <property type="entry name" value="Rhodanese-like_dom"/>
</dbReference>
<dbReference type="PANTHER" id="PTHR43031:SF1">
    <property type="entry name" value="PYRIDINE NUCLEOTIDE-DISULPHIDE OXIDOREDUCTASE"/>
    <property type="match status" value="1"/>
</dbReference>
<gene>
    <name evidence="2" type="ORF">RM538_07595</name>
</gene>
<dbReference type="EMBL" id="JAVRHZ010000003">
    <property type="protein sequence ID" value="MDT0555861.1"/>
    <property type="molecule type" value="Genomic_DNA"/>
</dbReference>
<dbReference type="Gene3D" id="3.40.250.10">
    <property type="entry name" value="Rhodanese-like domain"/>
    <property type="match status" value="1"/>
</dbReference>
<dbReference type="CDD" id="cd00158">
    <property type="entry name" value="RHOD"/>
    <property type="match status" value="1"/>
</dbReference>
<dbReference type="PROSITE" id="PS50206">
    <property type="entry name" value="RHODANESE_3"/>
    <property type="match status" value="1"/>
</dbReference>
<dbReference type="InterPro" id="IPR036873">
    <property type="entry name" value="Rhodanese-like_dom_sf"/>
</dbReference>
<evidence type="ECO:0000313" key="3">
    <source>
        <dbReference type="Proteomes" id="UP001254488"/>
    </source>
</evidence>
<evidence type="ECO:0000313" key="2">
    <source>
        <dbReference type="EMBL" id="MDT0555861.1"/>
    </source>
</evidence>
<dbReference type="InterPro" id="IPR050229">
    <property type="entry name" value="GlpE_sulfurtransferase"/>
</dbReference>
<keyword evidence="3" id="KW-1185">Reference proteome</keyword>
<sequence>MGLFSFFNRNKNKLQGFLDRDAILLDVRTHQEYNEGSIDGALHIPLKEVSSNIDTLKKKNAPIIAFCKSGGRSAIATGILKKHGIEALNGGGKNSLERKL</sequence>
<reference evidence="2 3" key="1">
    <citation type="submission" date="2023-09" db="EMBL/GenBank/DDBJ databases">
        <authorList>
            <person name="Rey-Velasco X."/>
        </authorList>
    </citation>
    <scope>NUCLEOTIDE SEQUENCE [LARGE SCALE GENOMIC DNA]</scope>
    <source>
        <strain evidence="2 3">W242</strain>
    </source>
</reference>
<organism evidence="2 3">
    <name type="scientific">Patiriisocius hiemis</name>
    <dbReference type="NCBI Taxonomy" id="3075604"/>
    <lineage>
        <taxon>Bacteria</taxon>
        <taxon>Pseudomonadati</taxon>
        <taxon>Bacteroidota</taxon>
        <taxon>Flavobacteriia</taxon>
        <taxon>Flavobacteriales</taxon>
        <taxon>Flavobacteriaceae</taxon>
        <taxon>Patiriisocius</taxon>
    </lineage>
</organism>
<dbReference type="RefSeq" id="WP_311332812.1">
    <property type="nucleotide sequence ID" value="NZ_JAVRHZ010000003.1"/>
</dbReference>
<protein>
    <submittedName>
        <fullName evidence="2">Rhodanese-like domain-containing protein</fullName>
    </submittedName>
</protein>
<dbReference type="SMART" id="SM00450">
    <property type="entry name" value="RHOD"/>
    <property type="match status" value="1"/>
</dbReference>
<evidence type="ECO:0000259" key="1">
    <source>
        <dbReference type="PROSITE" id="PS50206"/>
    </source>
</evidence>
<name>A0ABU2YCH0_9FLAO</name>
<dbReference type="Pfam" id="PF00581">
    <property type="entry name" value="Rhodanese"/>
    <property type="match status" value="1"/>
</dbReference>
<accession>A0ABU2YCH0</accession>
<comment type="caution">
    <text evidence="2">The sequence shown here is derived from an EMBL/GenBank/DDBJ whole genome shotgun (WGS) entry which is preliminary data.</text>
</comment>
<dbReference type="PANTHER" id="PTHR43031">
    <property type="entry name" value="FAD-DEPENDENT OXIDOREDUCTASE"/>
    <property type="match status" value="1"/>
</dbReference>
<feature type="domain" description="Rhodanese" evidence="1">
    <location>
        <begin position="18"/>
        <end position="97"/>
    </location>
</feature>
<dbReference type="Proteomes" id="UP001254488">
    <property type="component" value="Unassembled WGS sequence"/>
</dbReference>
<dbReference type="SUPFAM" id="SSF52821">
    <property type="entry name" value="Rhodanese/Cell cycle control phosphatase"/>
    <property type="match status" value="1"/>
</dbReference>
<proteinExistence type="predicted"/>